<dbReference type="AlphaFoldDB" id="A0A0H3WZ70"/>
<dbReference type="Proteomes" id="UP000035651">
    <property type="component" value="Plasmid pPF72-1"/>
</dbReference>
<proteinExistence type="predicted"/>
<keyword evidence="1" id="KW-0614">Plasmid</keyword>
<organism evidence="1 2">
    <name type="scientific">Pandoraea faecigallinarum</name>
    <dbReference type="NCBI Taxonomy" id="656179"/>
    <lineage>
        <taxon>Bacteria</taxon>
        <taxon>Pseudomonadati</taxon>
        <taxon>Pseudomonadota</taxon>
        <taxon>Betaproteobacteria</taxon>
        <taxon>Burkholderiales</taxon>
        <taxon>Burkholderiaceae</taxon>
        <taxon>Pandoraea</taxon>
    </lineage>
</organism>
<gene>
    <name evidence="1" type="ORF">AB870_24900</name>
</gene>
<dbReference type="SUPFAM" id="SSF48452">
    <property type="entry name" value="TPR-like"/>
    <property type="match status" value="1"/>
</dbReference>
<name>A0A0H3WZ70_9BURK</name>
<reference evidence="1" key="1">
    <citation type="submission" date="2016-06" db="EMBL/GenBank/DDBJ databases">
        <title>Complete Genome Sequence of Pandoraea faecigallinarum DSM-23572.</title>
        <authorList>
            <person name="Yong D."/>
            <person name="Ee R."/>
            <person name="Lim Y.-L."/>
            <person name="Yin W.-F."/>
            <person name="Chan K.-G."/>
        </authorList>
    </citation>
    <scope>NUCLEOTIDE SEQUENCE</scope>
    <source>
        <strain evidence="1">DSM 23572</strain>
        <plasmid evidence="1">pPF72-1</plasmid>
    </source>
</reference>
<evidence type="ECO:0000313" key="2">
    <source>
        <dbReference type="Proteomes" id="UP000035651"/>
    </source>
</evidence>
<dbReference type="OrthoDB" id="9821864at2"/>
<protein>
    <submittedName>
        <fullName evidence="1">Uncharacterized protein</fullName>
    </submittedName>
</protein>
<geneLocation type="plasmid" evidence="1 2">
    <name>pPF72-1</name>
</geneLocation>
<keyword evidence="2" id="KW-1185">Reference proteome</keyword>
<dbReference type="RefSeq" id="WP_047909373.1">
    <property type="nucleotide sequence ID" value="NZ_CP011808.2"/>
</dbReference>
<dbReference type="Gene3D" id="1.25.40.10">
    <property type="entry name" value="Tetratricopeptide repeat domain"/>
    <property type="match status" value="1"/>
</dbReference>
<evidence type="ECO:0000313" key="1">
    <source>
        <dbReference type="EMBL" id="AKM33419.1"/>
    </source>
</evidence>
<dbReference type="EMBL" id="CP011808">
    <property type="protein sequence ID" value="AKM33419.1"/>
    <property type="molecule type" value="Genomic_DNA"/>
</dbReference>
<accession>A0A0H3WZ70</accession>
<dbReference type="KEGG" id="pfg:AB870_24900"/>
<dbReference type="PATRIC" id="fig|656179.3.peg.5360"/>
<sequence>MRFDTALPQVNSSFTNAVGVRPLDQKVVDALKTLNFKDKVAVENLHRDIANTTIIEKICDVLFHKGELKKCREDYTTLLFLQEAEKREQPIDHIPGSREEALETMATCMAPAAQERLLAAVEDHKISNEFTQFFGRHDQYYLAAKVLLVQEAALLNPDEPMGPGQMSHSHWKFQKAGDYFASAGWQYSNKANNPSLAIASYQQAQNCYRNQGWLSQIAQNKHAVGCVLGKSGYNSQAADAFKDAAKAYLDTAAEYKEHGEKEEFSVRTYTEQAAIMYKLGAEFLEKDYKHEEAGDYYRDCAELYKAIGKWPWRTEEYYQKAAACYDTGHAPEKHLMAVEQARAVRQPSG</sequence>
<dbReference type="InterPro" id="IPR011990">
    <property type="entry name" value="TPR-like_helical_dom_sf"/>
</dbReference>